<organism evidence="2">
    <name type="scientific">Polaromonas hydrogenivorans</name>
    <dbReference type="NCBI Taxonomy" id="335476"/>
    <lineage>
        <taxon>Bacteria</taxon>
        <taxon>Pseudomonadati</taxon>
        <taxon>Pseudomonadota</taxon>
        <taxon>Betaproteobacteria</taxon>
        <taxon>Burkholderiales</taxon>
        <taxon>Comamonadaceae</taxon>
        <taxon>Polaromonas</taxon>
    </lineage>
</organism>
<accession>A0AAU7M043</accession>
<reference evidence="2" key="1">
    <citation type="submission" date="2024-05" db="EMBL/GenBank/DDBJ databases">
        <authorList>
            <person name="Bunk B."/>
            <person name="Swiderski J."/>
            <person name="Sproer C."/>
            <person name="Thiel V."/>
        </authorList>
    </citation>
    <scope>NUCLEOTIDE SEQUENCE</scope>
    <source>
        <strain evidence="2">DSM 17735</strain>
        <plasmid evidence="2">p4</plasmid>
    </source>
</reference>
<gene>
    <name evidence="2" type="ORF">ABLV49_25420</name>
</gene>
<proteinExistence type="predicted"/>
<geneLocation type="plasmid" evidence="2">
    <name>p4</name>
</geneLocation>
<dbReference type="EMBL" id="CP157679">
    <property type="protein sequence ID" value="XBP73145.1"/>
    <property type="molecule type" value="Genomic_DNA"/>
</dbReference>
<dbReference type="AlphaFoldDB" id="A0AAU7M043"/>
<evidence type="ECO:0000256" key="1">
    <source>
        <dbReference type="SAM" id="Phobius"/>
    </source>
</evidence>
<sequence length="48" mass="5107">MLARSSQLFSLGKSGGWAIGLQMFFLVTALVVAVTHQASRSKLAVQAE</sequence>
<keyword evidence="1" id="KW-1133">Transmembrane helix</keyword>
<keyword evidence="2" id="KW-0614">Plasmid</keyword>
<name>A0AAU7M043_9BURK</name>
<keyword evidence="1" id="KW-0812">Transmembrane</keyword>
<evidence type="ECO:0000313" key="2">
    <source>
        <dbReference type="EMBL" id="XBP73145.1"/>
    </source>
</evidence>
<keyword evidence="1" id="KW-0472">Membrane</keyword>
<dbReference type="RefSeq" id="WP_349283140.1">
    <property type="nucleotide sequence ID" value="NZ_CBCSCU010000015.1"/>
</dbReference>
<protein>
    <submittedName>
        <fullName evidence="2">Uncharacterized protein</fullName>
    </submittedName>
</protein>
<feature type="transmembrane region" description="Helical" evidence="1">
    <location>
        <begin position="15"/>
        <end position="34"/>
    </location>
</feature>